<organism evidence="1 2">
    <name type="scientific">Rhododendron griersonianum</name>
    <dbReference type="NCBI Taxonomy" id="479676"/>
    <lineage>
        <taxon>Eukaryota</taxon>
        <taxon>Viridiplantae</taxon>
        <taxon>Streptophyta</taxon>
        <taxon>Embryophyta</taxon>
        <taxon>Tracheophyta</taxon>
        <taxon>Spermatophyta</taxon>
        <taxon>Magnoliopsida</taxon>
        <taxon>eudicotyledons</taxon>
        <taxon>Gunneridae</taxon>
        <taxon>Pentapetalae</taxon>
        <taxon>asterids</taxon>
        <taxon>Ericales</taxon>
        <taxon>Ericaceae</taxon>
        <taxon>Ericoideae</taxon>
        <taxon>Rhodoreae</taxon>
        <taxon>Rhododendron</taxon>
    </lineage>
</organism>
<dbReference type="EMBL" id="JACTNZ010000008">
    <property type="protein sequence ID" value="KAG5535750.1"/>
    <property type="molecule type" value="Genomic_DNA"/>
</dbReference>
<dbReference type="Proteomes" id="UP000823749">
    <property type="component" value="Chromosome 8"/>
</dbReference>
<gene>
    <name evidence="1" type="ORF">RHGRI_023498</name>
</gene>
<reference evidence="1" key="1">
    <citation type="submission" date="2020-08" db="EMBL/GenBank/DDBJ databases">
        <title>Plant Genome Project.</title>
        <authorList>
            <person name="Zhang R.-G."/>
        </authorList>
    </citation>
    <scope>NUCLEOTIDE SEQUENCE</scope>
    <source>
        <strain evidence="1">WSP0</strain>
        <tissue evidence="1">Leaf</tissue>
    </source>
</reference>
<keyword evidence="2" id="KW-1185">Reference proteome</keyword>
<evidence type="ECO:0000313" key="1">
    <source>
        <dbReference type="EMBL" id="KAG5535750.1"/>
    </source>
</evidence>
<accession>A0AAV6J630</accession>
<dbReference type="AlphaFoldDB" id="A0AAV6J630"/>
<comment type="caution">
    <text evidence="1">The sequence shown here is derived from an EMBL/GenBank/DDBJ whole genome shotgun (WGS) entry which is preliminary data.</text>
</comment>
<sequence>MPQNQNRKIKVQKHIHDPPRVGYLEYVAYADGLIRAYNIHTYVVHYTLQLYKKRFLENDTCQGKYVNVKRDLDTITRLANKINHVKKLIKDRITMLGRKTAPLPLLACVHKAQSLGQ</sequence>
<name>A0AAV6J630_9ERIC</name>
<evidence type="ECO:0000313" key="2">
    <source>
        <dbReference type="Proteomes" id="UP000823749"/>
    </source>
</evidence>
<protein>
    <submittedName>
        <fullName evidence="1">Uncharacterized protein</fullName>
    </submittedName>
</protein>
<proteinExistence type="predicted"/>